<comment type="caution">
    <text evidence="2">The sequence shown here is derived from an EMBL/GenBank/DDBJ whole genome shotgun (WGS) entry which is preliminary data.</text>
</comment>
<evidence type="ECO:0000256" key="1">
    <source>
        <dbReference type="SAM" id="MobiDB-lite"/>
    </source>
</evidence>
<organism evidence="2 3">
    <name type="scientific">Eumeta variegata</name>
    <name type="common">Bagworm moth</name>
    <name type="synonym">Eumeta japonica</name>
    <dbReference type="NCBI Taxonomy" id="151549"/>
    <lineage>
        <taxon>Eukaryota</taxon>
        <taxon>Metazoa</taxon>
        <taxon>Ecdysozoa</taxon>
        <taxon>Arthropoda</taxon>
        <taxon>Hexapoda</taxon>
        <taxon>Insecta</taxon>
        <taxon>Pterygota</taxon>
        <taxon>Neoptera</taxon>
        <taxon>Endopterygota</taxon>
        <taxon>Lepidoptera</taxon>
        <taxon>Glossata</taxon>
        <taxon>Ditrysia</taxon>
        <taxon>Tineoidea</taxon>
        <taxon>Psychidae</taxon>
        <taxon>Oiketicinae</taxon>
        <taxon>Eumeta</taxon>
    </lineage>
</organism>
<name>A0A4C1TYJ2_EUMVA</name>
<evidence type="ECO:0000313" key="2">
    <source>
        <dbReference type="EMBL" id="GBP19070.1"/>
    </source>
</evidence>
<dbReference type="EMBL" id="BGZK01000104">
    <property type="protein sequence ID" value="GBP19070.1"/>
    <property type="molecule type" value="Genomic_DNA"/>
</dbReference>
<proteinExistence type="predicted"/>
<accession>A0A4C1TYJ2</accession>
<dbReference type="AlphaFoldDB" id="A0A4C1TYJ2"/>
<sequence length="237" mass="27305">MVTARRVDVDGLWNSTKNLEPDSDWSRTPAATVVAAVYPHAAVHRDMYVRTYVRRAREQYESRSSLLIIPRVSHPSLGARYYLRPLMYRLRAFTYGAGRGARRRVCAVVSERAYGAPQKARNNQACPQTAHFHATSNYPAGHLRPWPRRTKIGIKTTIGIAGPESDLTMELELMAGTRLIVKEKGFDLYTRGEDQDRNLNLYLNRERDGDRTRQRNQNRHREHDRNKKLKEKSSDGE</sequence>
<reference evidence="2 3" key="1">
    <citation type="journal article" date="2019" name="Commun. Biol.">
        <title>The bagworm genome reveals a unique fibroin gene that provides high tensile strength.</title>
        <authorList>
            <person name="Kono N."/>
            <person name="Nakamura H."/>
            <person name="Ohtoshi R."/>
            <person name="Tomita M."/>
            <person name="Numata K."/>
            <person name="Arakawa K."/>
        </authorList>
    </citation>
    <scope>NUCLEOTIDE SEQUENCE [LARGE SCALE GENOMIC DNA]</scope>
</reference>
<gene>
    <name evidence="2" type="ORF">EVAR_83382_1</name>
</gene>
<evidence type="ECO:0000313" key="3">
    <source>
        <dbReference type="Proteomes" id="UP000299102"/>
    </source>
</evidence>
<keyword evidence="3" id="KW-1185">Reference proteome</keyword>
<protein>
    <submittedName>
        <fullName evidence="2">Uncharacterized protein</fullName>
    </submittedName>
</protein>
<feature type="region of interest" description="Disordered" evidence="1">
    <location>
        <begin position="207"/>
        <end position="237"/>
    </location>
</feature>
<dbReference type="Proteomes" id="UP000299102">
    <property type="component" value="Unassembled WGS sequence"/>
</dbReference>